<sequence length="352" mass="38726">MTAIRESFLDLAEWAADTSPLYERLCRIVADAPELLAVAEAVPADRAVANVFLAAVHCVVRRGVDHPLADYYPSVTDEPRPPDADLASTLVDFCEVYAADLRPLLTDRRTQTNEVRRSAVLYPAFAHVTARTADPIALVEIGPSAGLNLSWDQYGYEFRETASDGDVRRVGPSDAAVTIRSSVDSGTPPLPTTPPAVHSRVGIDLNPLDVTDDTDVEWLGALTWPEHDQRRAVLADAVTVARRDPPRLVEGNVLDELPGILDGIPADVPVVVYSTLVLYQVPDEIRAALRDLIATRAKERPLHWLTGSGTFDEPGDGLDLHWHRSVEGTFRSDRLARFHPHGAWIEWYADEP</sequence>
<gene>
    <name evidence="1" type="ORF">GOC74_00790</name>
</gene>
<dbReference type="EMBL" id="WOYG01000001">
    <property type="protein sequence ID" value="NLV08472.1"/>
    <property type="molecule type" value="Genomic_DNA"/>
</dbReference>
<dbReference type="InterPro" id="IPR011200">
    <property type="entry name" value="UCP012608"/>
</dbReference>
<evidence type="ECO:0000313" key="1">
    <source>
        <dbReference type="EMBL" id="NLV08472.1"/>
    </source>
</evidence>
<dbReference type="OrthoDB" id="199796at2157"/>
<comment type="caution">
    <text evidence="1">The sequence shown here is derived from an EMBL/GenBank/DDBJ whole genome shotgun (WGS) entry which is preliminary data.</text>
</comment>
<evidence type="ECO:0000313" key="2">
    <source>
        <dbReference type="Proteomes" id="UP000608662"/>
    </source>
</evidence>
<dbReference type="RefSeq" id="WP_170092498.1">
    <property type="nucleotide sequence ID" value="NZ_WOYG01000001.1"/>
</dbReference>
<protein>
    <submittedName>
        <fullName evidence="1">DUF2332 family protein</fullName>
    </submittedName>
</protein>
<proteinExistence type="predicted"/>
<organism evidence="1 2">
    <name type="scientific">Halomicrobium mukohataei</name>
    <dbReference type="NCBI Taxonomy" id="57705"/>
    <lineage>
        <taxon>Archaea</taxon>
        <taxon>Methanobacteriati</taxon>
        <taxon>Methanobacteriota</taxon>
        <taxon>Stenosarchaea group</taxon>
        <taxon>Halobacteria</taxon>
        <taxon>Halobacteriales</taxon>
        <taxon>Haloarculaceae</taxon>
        <taxon>Halomicrobium</taxon>
    </lineage>
</organism>
<dbReference type="AlphaFoldDB" id="A0A847TR07"/>
<dbReference type="Proteomes" id="UP000608662">
    <property type="component" value="Unassembled WGS sequence"/>
</dbReference>
<name>A0A847TR07_9EURY</name>
<dbReference type="Pfam" id="PF10094">
    <property type="entry name" value="DUF2332"/>
    <property type="match status" value="1"/>
</dbReference>
<accession>A0A847TR07</accession>
<reference evidence="1" key="1">
    <citation type="submission" date="2019-12" db="EMBL/GenBank/DDBJ databases">
        <title>Whole-genome sequence of Halomicrobium mukohataei pws1.</title>
        <authorList>
            <person name="Verma D.K."/>
            <person name="Gopal K."/>
            <person name="Prasad E.S."/>
        </authorList>
    </citation>
    <scope>NUCLEOTIDE SEQUENCE</scope>
    <source>
        <strain evidence="1">Pws1</strain>
    </source>
</reference>